<proteinExistence type="predicted"/>
<gene>
    <name evidence="1" type="ORF">GCM10008023_05700</name>
</gene>
<evidence type="ECO:0008006" key="3">
    <source>
        <dbReference type="Google" id="ProtNLM"/>
    </source>
</evidence>
<evidence type="ECO:0000313" key="2">
    <source>
        <dbReference type="Proteomes" id="UP000652430"/>
    </source>
</evidence>
<organism evidence="1 2">
    <name type="scientific">Sphingomonas glacialis</name>
    <dbReference type="NCBI Taxonomy" id="658225"/>
    <lineage>
        <taxon>Bacteria</taxon>
        <taxon>Pseudomonadati</taxon>
        <taxon>Pseudomonadota</taxon>
        <taxon>Alphaproteobacteria</taxon>
        <taxon>Sphingomonadales</taxon>
        <taxon>Sphingomonadaceae</taxon>
        <taxon>Sphingomonas</taxon>
    </lineage>
</organism>
<comment type="caution">
    <text evidence="1">The sequence shown here is derived from an EMBL/GenBank/DDBJ whole genome shotgun (WGS) entry which is preliminary data.</text>
</comment>
<dbReference type="Proteomes" id="UP000652430">
    <property type="component" value="Unassembled WGS sequence"/>
</dbReference>
<dbReference type="EMBL" id="BNAQ01000001">
    <property type="protein sequence ID" value="GHH09261.1"/>
    <property type="molecule type" value="Genomic_DNA"/>
</dbReference>
<reference evidence="2" key="1">
    <citation type="journal article" date="2019" name="Int. J. Syst. Evol. Microbiol.">
        <title>The Global Catalogue of Microorganisms (GCM) 10K type strain sequencing project: providing services to taxonomists for standard genome sequencing and annotation.</title>
        <authorList>
            <consortium name="The Broad Institute Genomics Platform"/>
            <consortium name="The Broad Institute Genome Sequencing Center for Infectious Disease"/>
            <person name="Wu L."/>
            <person name="Ma J."/>
        </authorList>
    </citation>
    <scope>NUCLEOTIDE SEQUENCE [LARGE SCALE GENOMIC DNA]</scope>
    <source>
        <strain evidence="2">CGMCC 1.8957</strain>
    </source>
</reference>
<keyword evidence="2" id="KW-1185">Reference proteome</keyword>
<accession>A0ABQ3L9Y2</accession>
<protein>
    <recommendedName>
        <fullName evidence="3">XRE family transcriptional regulator</fullName>
    </recommendedName>
</protein>
<sequence length="160" mass="17632">MASRQTIVRNRSKLGKSRVHDLLMVGWARCIARYGKEPFADALDVTTAAIDKHLKGSMPDFATIIDAASVDDQVLDEIADALGVRIVPKDAVCCVDDLNLLLSRALVKLNEATHPDGPGGREIVHTEYLDGEEVMRALYHRAGEWLERCAQIRKPRSVAA</sequence>
<name>A0ABQ3L9Y2_9SPHN</name>
<evidence type="ECO:0000313" key="1">
    <source>
        <dbReference type="EMBL" id="GHH09261.1"/>
    </source>
</evidence>